<evidence type="ECO:0000313" key="6">
    <source>
        <dbReference type="Proteomes" id="UP000030416"/>
    </source>
</evidence>
<keyword evidence="2" id="KW-0680">Restriction system</keyword>
<dbReference type="SUPFAM" id="SSF116734">
    <property type="entry name" value="DNA methylase specificity domain"/>
    <property type="match status" value="2"/>
</dbReference>
<gene>
    <name evidence="5" type="ORF">CD29_03855</name>
</gene>
<name>A0A0A3IZ40_9BACL</name>
<dbReference type="EMBL" id="JPVN01000003">
    <property type="protein sequence ID" value="KGR80087.1"/>
    <property type="molecule type" value="Genomic_DNA"/>
</dbReference>
<dbReference type="OrthoDB" id="9795776at2"/>
<dbReference type="Gene3D" id="3.90.220.20">
    <property type="entry name" value="DNA methylase specificity domains"/>
    <property type="match status" value="2"/>
</dbReference>
<dbReference type="InterPro" id="IPR052021">
    <property type="entry name" value="Type-I_RS_S_subunit"/>
</dbReference>
<dbReference type="PANTHER" id="PTHR30408:SF12">
    <property type="entry name" value="TYPE I RESTRICTION ENZYME MJAVIII SPECIFICITY SUBUNIT"/>
    <property type="match status" value="1"/>
</dbReference>
<feature type="domain" description="Type I restriction modification DNA specificity" evidence="4">
    <location>
        <begin position="2"/>
        <end position="150"/>
    </location>
</feature>
<dbReference type="CDD" id="cd17266">
    <property type="entry name" value="RMtype1_S_Sau1132ORF3780P-TRD2-CR2_like"/>
    <property type="match status" value="1"/>
</dbReference>
<dbReference type="InterPro" id="IPR000055">
    <property type="entry name" value="Restrct_endonuc_typeI_TRD"/>
</dbReference>
<dbReference type="GO" id="GO:0003677">
    <property type="term" value="F:DNA binding"/>
    <property type="evidence" value="ECO:0007669"/>
    <property type="project" value="UniProtKB-KW"/>
</dbReference>
<evidence type="ECO:0000256" key="3">
    <source>
        <dbReference type="ARBA" id="ARBA00023125"/>
    </source>
</evidence>
<dbReference type="Pfam" id="PF01420">
    <property type="entry name" value="Methylase_S"/>
    <property type="match status" value="2"/>
</dbReference>
<comment type="similarity">
    <text evidence="1">Belongs to the type-I restriction system S methylase family.</text>
</comment>
<evidence type="ECO:0000256" key="1">
    <source>
        <dbReference type="ARBA" id="ARBA00010923"/>
    </source>
</evidence>
<comment type="caution">
    <text evidence="5">The sequence shown here is derived from an EMBL/GenBank/DDBJ whole genome shotgun (WGS) entry which is preliminary data.</text>
</comment>
<dbReference type="Proteomes" id="UP000030416">
    <property type="component" value="Unassembled WGS sequence"/>
</dbReference>
<dbReference type="AlphaFoldDB" id="A0A0A3IZ40"/>
<evidence type="ECO:0000256" key="2">
    <source>
        <dbReference type="ARBA" id="ARBA00022747"/>
    </source>
</evidence>
<keyword evidence="3" id="KW-0238">DNA-binding</keyword>
<accession>A0A0A3IZ40</accession>
<organism evidence="5 6">
    <name type="scientific">Ureibacillus manganicus DSM 26584</name>
    <dbReference type="NCBI Taxonomy" id="1384049"/>
    <lineage>
        <taxon>Bacteria</taxon>
        <taxon>Bacillati</taxon>
        <taxon>Bacillota</taxon>
        <taxon>Bacilli</taxon>
        <taxon>Bacillales</taxon>
        <taxon>Caryophanaceae</taxon>
        <taxon>Ureibacillus</taxon>
    </lineage>
</organism>
<dbReference type="PANTHER" id="PTHR30408">
    <property type="entry name" value="TYPE-1 RESTRICTION ENZYME ECOKI SPECIFICITY PROTEIN"/>
    <property type="match status" value="1"/>
</dbReference>
<reference evidence="5 6" key="1">
    <citation type="submission" date="2014-02" db="EMBL/GenBank/DDBJ databases">
        <title>Draft genome sequence of Lysinibacillus manganicus DSM 26584T.</title>
        <authorList>
            <person name="Zhang F."/>
            <person name="Wang G."/>
            <person name="Zhang L."/>
        </authorList>
    </citation>
    <scope>NUCLEOTIDE SEQUENCE [LARGE SCALE GENOMIC DNA]</scope>
    <source>
        <strain evidence="5 6">DSM 26584</strain>
    </source>
</reference>
<proteinExistence type="inferred from homology"/>
<dbReference type="GO" id="GO:0009307">
    <property type="term" value="P:DNA restriction-modification system"/>
    <property type="evidence" value="ECO:0007669"/>
    <property type="project" value="UniProtKB-KW"/>
</dbReference>
<feature type="domain" description="Type I restriction modification DNA specificity" evidence="4">
    <location>
        <begin position="196"/>
        <end position="332"/>
    </location>
</feature>
<evidence type="ECO:0000313" key="5">
    <source>
        <dbReference type="EMBL" id="KGR80087.1"/>
    </source>
</evidence>
<evidence type="ECO:0000259" key="4">
    <source>
        <dbReference type="Pfam" id="PF01420"/>
    </source>
</evidence>
<sequence>MKSYKLFEICNPKQWKTISEKDLLDDGYPVYGANGIIGFYSEYNHEKETILVTCRGATCGTVNISKPYSYVNGNAMALDDLNEELIHIDYLYYFLKFRGFNDVISGSAQPQIVRNAIGKIQIPVCDMETQIQIVKTLKMAEELISNREAQISALDELTRSLFLDMFGDPSSNEKWDVNNLDALTLKITDGEHNNPEFLSSGEYMIKAKDVLESGISLDDPSYISTEDLNKFRKKCNPDLGDLLLVSRGATIGRTTVVDTEIPFALMGSVILIKLDTSLINNYYLVNLLKSSFVKSKLVSASSASAQQAIYLKDLKKLQIMLPPLQLQESYANKVIEIEKQKNVLLESLKEFENFFNGLLQKAFSGELFQEQA</sequence>
<dbReference type="eggNOG" id="COG0732">
    <property type="taxonomic scope" value="Bacteria"/>
</dbReference>
<protein>
    <recommendedName>
        <fullName evidence="4">Type I restriction modification DNA specificity domain-containing protein</fullName>
    </recommendedName>
</protein>
<dbReference type="InterPro" id="IPR044946">
    <property type="entry name" value="Restrct_endonuc_typeI_TRD_sf"/>
</dbReference>
<dbReference type="RefSeq" id="WP_036182963.1">
    <property type="nucleotide sequence ID" value="NZ_AVDA01000003.1"/>
</dbReference>
<keyword evidence="6" id="KW-1185">Reference proteome</keyword>
<dbReference type="STRING" id="1384049.CD29_03855"/>